<accession>W6AAX7</accession>
<dbReference type="AlphaFoldDB" id="W6AAX7"/>
<name>W6AAX7_9MOLU</name>
<evidence type="ECO:0000256" key="1">
    <source>
        <dbReference type="SAM" id="SignalP"/>
    </source>
</evidence>
<keyword evidence="3" id="KW-1185">Reference proteome</keyword>
<proteinExistence type="predicted"/>
<dbReference type="HOGENOM" id="CLU_032639_0_0_14"/>
<gene>
    <name evidence="2" type="ORF">SSABA_v1c09300</name>
</gene>
<dbReference type="Proteomes" id="UP000019265">
    <property type="component" value="Chromosome"/>
</dbReference>
<feature type="chain" id="PRO_5004875817" description="Lipoprotein" evidence="1">
    <location>
        <begin position="24"/>
        <end position="636"/>
    </location>
</feature>
<dbReference type="PROSITE" id="PS51257">
    <property type="entry name" value="PROKAR_LIPOPROTEIN"/>
    <property type="match status" value="1"/>
</dbReference>
<keyword evidence="1" id="KW-0732">Signal</keyword>
<dbReference type="InterPro" id="IPR054816">
    <property type="entry name" value="Lipoprotein_mollicutes-type_CS"/>
</dbReference>
<dbReference type="KEGG" id="ssab:SSABA_v1c09300"/>
<protein>
    <recommendedName>
        <fullName evidence="4">Lipoprotein</fullName>
    </recommendedName>
</protein>
<reference evidence="2 3" key="1">
    <citation type="journal article" date="2014" name="Genome Biol. Evol.">
        <title>Molecular evolution of the substrate utilization strategies and putative virulence factors in mosquito-associated Spiroplasma species.</title>
        <authorList>
            <person name="Chang T.H."/>
            <person name="Lo W.S."/>
            <person name="Ku C."/>
            <person name="Chen L.L."/>
            <person name="Kuo C.H."/>
        </authorList>
    </citation>
    <scope>NUCLEOTIDE SEQUENCE [LARGE SCALE GENOMIC DNA]</scope>
    <source>
        <strain evidence="2">Ar-1343</strain>
    </source>
</reference>
<dbReference type="PATRIC" id="fig|1276257.3.peg.948"/>
<evidence type="ECO:0000313" key="3">
    <source>
        <dbReference type="Proteomes" id="UP000019265"/>
    </source>
</evidence>
<dbReference type="EMBL" id="CP006934">
    <property type="protein sequence ID" value="AHI54328.1"/>
    <property type="molecule type" value="Genomic_DNA"/>
</dbReference>
<organism evidence="2 3">
    <name type="scientific">Spiroplasma sabaudiense Ar-1343</name>
    <dbReference type="NCBI Taxonomy" id="1276257"/>
    <lineage>
        <taxon>Bacteria</taxon>
        <taxon>Bacillati</taxon>
        <taxon>Mycoplasmatota</taxon>
        <taxon>Mollicutes</taxon>
        <taxon>Entomoplasmatales</taxon>
        <taxon>Spiroplasmataceae</taxon>
        <taxon>Spiroplasma</taxon>
    </lineage>
</organism>
<evidence type="ECO:0000313" key="2">
    <source>
        <dbReference type="EMBL" id="AHI54328.1"/>
    </source>
</evidence>
<sequence length="636" mass="72487">MKKLLSILAATTMVVSAPLSVVACGDGTGKPDKDWDFDSTAIDFKREIGRVYQTSLTRDFQDYFFTNQEDIEKENIFESISLSKLDEIVGDNSFVNLNTDSKDFKNFASDLEKLTNFDNLKKETDKEIVKNVNYKPMLVDGANPFDNSKIDFTTITVQKLDNEIFTIHFKTISDFYFKDKSNQKVNDTVTYQSSITIFKERNTSEEMKLISKSFENKIKSKEYANSFNFESEDGRIYKNIDNLDKNSNVKNQFLTAGGEVLKENNEWKEYSFKADNMNIKGSVEDFDLTNTHNSRDYIPYNSVPQLGLVMVDNPESMDPGVLGFMEKMQSDEIPESYFKSMATSFDASKKNTGDWDQLKSGDWSYAPELDNDLSDKGWSRAFNPFLDKKYSKVLTDLSSISPNFALDQNKEISENKDSKLMGIYKVETSGLILNYYNSFTGNTIDLQMPKIQIGIRQNAPETTKKIVEDFFAANVNLFKQMYGYNGSGSTTTNFFIEMPNSLGSLKRDTFYTFGEVFNPAYEQARKKVISKNSNYEKYLTSFASFGAGSGNECEYIKIDNNNVMSFYDANKLPHKTYGPYFPWICSPGSYFFSKDSYGVKSGLGGQWNFGFSMPLISIRDIKLIPNYKPVKAVFVD</sequence>
<dbReference type="NCBIfam" id="NF038029">
    <property type="entry name" value="LP_plasma"/>
    <property type="match status" value="1"/>
</dbReference>
<dbReference type="OrthoDB" id="388278at2"/>
<dbReference type="RefSeq" id="WP_025251466.1">
    <property type="nucleotide sequence ID" value="NZ_CP006934.1"/>
</dbReference>
<feature type="signal peptide" evidence="1">
    <location>
        <begin position="1"/>
        <end position="23"/>
    </location>
</feature>
<evidence type="ECO:0008006" key="4">
    <source>
        <dbReference type="Google" id="ProtNLM"/>
    </source>
</evidence>